<dbReference type="Proteomes" id="UP000807115">
    <property type="component" value="Chromosome 2"/>
</dbReference>
<evidence type="ECO:0000256" key="5">
    <source>
        <dbReference type="ARBA" id="ARBA00023180"/>
    </source>
</evidence>
<evidence type="ECO:0000313" key="10">
    <source>
        <dbReference type="EMBL" id="KAG0543039.1"/>
    </source>
</evidence>
<accession>A0A921U7B9</accession>
<dbReference type="Proteomes" id="UP000807115">
    <property type="component" value="Chromosome 8"/>
</dbReference>
<dbReference type="FunFam" id="2.40.70.10:FF:000069">
    <property type="entry name" value="Eukaryotic aspartyl protease family protein"/>
    <property type="match status" value="1"/>
</dbReference>
<feature type="active site" evidence="6">
    <location>
        <position position="320"/>
    </location>
</feature>
<dbReference type="PANTHER" id="PTHR47967:SF17">
    <property type="entry name" value="EUKARYOTIC ASPARTYL PROTEASE FAMILY PROTEIN, EXPRESSED"/>
    <property type="match status" value="1"/>
</dbReference>
<gene>
    <name evidence="10" type="ORF">BDA96_02G155400</name>
    <name evidence="9" type="ORF">BDA96_08G160700</name>
</gene>
<evidence type="ECO:0000313" key="11">
    <source>
        <dbReference type="Proteomes" id="UP000807115"/>
    </source>
</evidence>
<name>A0A921U7B9_SORBI</name>
<protein>
    <recommendedName>
        <fullName evidence="8">Peptidase A1 domain-containing protein</fullName>
    </recommendedName>
</protein>
<feature type="active site" evidence="6">
    <location>
        <position position="104"/>
    </location>
</feature>
<dbReference type="InterPro" id="IPR051708">
    <property type="entry name" value="Plant_Aspart_Prot_A1"/>
</dbReference>
<keyword evidence="7" id="KW-0732">Signal</keyword>
<dbReference type="InterPro" id="IPR032861">
    <property type="entry name" value="TAXi_N"/>
</dbReference>
<evidence type="ECO:0000256" key="7">
    <source>
        <dbReference type="SAM" id="SignalP"/>
    </source>
</evidence>
<comment type="caution">
    <text evidence="9">The sequence shown here is derived from an EMBL/GenBank/DDBJ whole genome shotgun (WGS) entry which is preliminary data.</text>
</comment>
<keyword evidence="2" id="KW-0645">Protease</keyword>
<evidence type="ECO:0000256" key="4">
    <source>
        <dbReference type="ARBA" id="ARBA00022801"/>
    </source>
</evidence>
<evidence type="ECO:0000256" key="1">
    <source>
        <dbReference type="ARBA" id="ARBA00007447"/>
    </source>
</evidence>
<evidence type="ECO:0000256" key="6">
    <source>
        <dbReference type="PIRSR" id="PIRSR601461-1"/>
    </source>
</evidence>
<evidence type="ECO:0000313" key="9">
    <source>
        <dbReference type="EMBL" id="KAG0521442.1"/>
    </source>
</evidence>
<reference evidence="9" key="2">
    <citation type="submission" date="2020-10" db="EMBL/GenBank/DDBJ databases">
        <authorList>
            <person name="Cooper E.A."/>
            <person name="Brenton Z.W."/>
            <person name="Flinn B.S."/>
            <person name="Jenkins J."/>
            <person name="Shu S."/>
            <person name="Flowers D."/>
            <person name="Luo F."/>
            <person name="Wang Y."/>
            <person name="Xia P."/>
            <person name="Barry K."/>
            <person name="Daum C."/>
            <person name="Lipzen A."/>
            <person name="Yoshinaga Y."/>
            <person name="Schmutz J."/>
            <person name="Saski C."/>
            <person name="Vermerris W."/>
            <person name="Kresovich S."/>
        </authorList>
    </citation>
    <scope>NUCLEOTIDE SEQUENCE</scope>
</reference>
<keyword evidence="5" id="KW-0325">Glycoprotein</keyword>
<dbReference type="EMBL" id="CM027687">
    <property type="protein sequence ID" value="KAG0521442.1"/>
    <property type="molecule type" value="Genomic_DNA"/>
</dbReference>
<feature type="chain" id="PRO_5036659267" description="Peptidase A1 domain-containing protein" evidence="7">
    <location>
        <begin position="18"/>
        <end position="443"/>
    </location>
</feature>
<reference evidence="9" key="1">
    <citation type="journal article" date="2019" name="BMC Genomics">
        <title>A new reference genome for Sorghum bicolor reveals high levels of sequence similarity between sweet and grain genotypes: implications for the genetics of sugar metabolism.</title>
        <authorList>
            <person name="Cooper E.A."/>
            <person name="Brenton Z.W."/>
            <person name="Flinn B.S."/>
            <person name="Jenkins J."/>
            <person name="Shu S."/>
            <person name="Flowers D."/>
            <person name="Luo F."/>
            <person name="Wang Y."/>
            <person name="Xia P."/>
            <person name="Barry K."/>
            <person name="Daum C."/>
            <person name="Lipzen A."/>
            <person name="Yoshinaga Y."/>
            <person name="Schmutz J."/>
            <person name="Saski C."/>
            <person name="Vermerris W."/>
            <person name="Kresovich S."/>
        </authorList>
    </citation>
    <scope>NUCLEOTIDE SEQUENCE</scope>
</reference>
<sequence>MAATTLVLLVLLCLSAALTCSGGGGGGGTSNTGIRMKLTHVDAKGNYTAPERVRRAIALSRQINLASTRAEGGGVSAPVHWATRQYIAEYMVGDPPQRAEALIDTGSSLIWTQCTACLRKVCVRQDLPYFNASSSGSFAPVPCQDKACAGNYLHFCALDGTCTFRVTYGAGGIIGFLGTDAFTFQSGGATLAFGCVSFTRFAAPDVLHGASGLIGLGRGRLSLASQTGAKRFSYCLTPYFHNNGASSHLFVGAAASLSGGGGAVMSMAFVESPKDYPYSTFYYLPLVGITVGETKLAIPSTAFDLQEVEEGFWEGGVIIDSGSPFTSLVEDAYEPLMGELARQLNGSLVPPPGEDDGGMSLCVARGDLDRVVPTLVLHFSGGADMALPPENYWASLEKSTACMAIVRGYLQSIIGNFQQQNMHILFDVGGGRLSFQNADCSTI</sequence>
<dbReference type="EMBL" id="CM027681">
    <property type="protein sequence ID" value="KAG0543039.1"/>
    <property type="molecule type" value="Genomic_DNA"/>
</dbReference>
<evidence type="ECO:0000256" key="2">
    <source>
        <dbReference type="ARBA" id="ARBA00022670"/>
    </source>
</evidence>
<dbReference type="InterPro" id="IPR034161">
    <property type="entry name" value="Pepsin-like_plant"/>
</dbReference>
<feature type="domain" description="Peptidase A1" evidence="8">
    <location>
        <begin position="86"/>
        <end position="436"/>
    </location>
</feature>
<dbReference type="Gene3D" id="2.40.70.10">
    <property type="entry name" value="Acid Proteases"/>
    <property type="match status" value="2"/>
</dbReference>
<organism evidence="9 11">
    <name type="scientific">Sorghum bicolor</name>
    <name type="common">Sorghum</name>
    <name type="synonym">Sorghum vulgare</name>
    <dbReference type="NCBI Taxonomy" id="4558"/>
    <lineage>
        <taxon>Eukaryota</taxon>
        <taxon>Viridiplantae</taxon>
        <taxon>Streptophyta</taxon>
        <taxon>Embryophyta</taxon>
        <taxon>Tracheophyta</taxon>
        <taxon>Spermatophyta</taxon>
        <taxon>Magnoliopsida</taxon>
        <taxon>Liliopsida</taxon>
        <taxon>Poales</taxon>
        <taxon>Poaceae</taxon>
        <taxon>PACMAD clade</taxon>
        <taxon>Panicoideae</taxon>
        <taxon>Andropogonodae</taxon>
        <taxon>Andropogoneae</taxon>
        <taxon>Sorghinae</taxon>
        <taxon>Sorghum</taxon>
    </lineage>
</organism>
<dbReference type="Pfam" id="PF14541">
    <property type="entry name" value="TAXi_C"/>
    <property type="match status" value="1"/>
</dbReference>
<dbReference type="InterPro" id="IPR032799">
    <property type="entry name" value="TAXi_C"/>
</dbReference>
<dbReference type="InterPro" id="IPR021109">
    <property type="entry name" value="Peptidase_aspartic_dom_sf"/>
</dbReference>
<keyword evidence="4" id="KW-0378">Hydrolase</keyword>
<dbReference type="PANTHER" id="PTHR47967">
    <property type="entry name" value="OS07G0603500 PROTEIN-RELATED"/>
    <property type="match status" value="1"/>
</dbReference>
<evidence type="ECO:0000256" key="3">
    <source>
        <dbReference type="ARBA" id="ARBA00022750"/>
    </source>
</evidence>
<dbReference type="CDD" id="cd05476">
    <property type="entry name" value="pepsin_A_like_plant"/>
    <property type="match status" value="1"/>
</dbReference>
<dbReference type="GO" id="GO:0004190">
    <property type="term" value="F:aspartic-type endopeptidase activity"/>
    <property type="evidence" value="ECO:0007669"/>
    <property type="project" value="UniProtKB-KW"/>
</dbReference>
<dbReference type="InterPro" id="IPR001461">
    <property type="entry name" value="Aspartic_peptidase_A1"/>
</dbReference>
<dbReference type="GO" id="GO:0006508">
    <property type="term" value="P:proteolysis"/>
    <property type="evidence" value="ECO:0007669"/>
    <property type="project" value="UniProtKB-KW"/>
</dbReference>
<feature type="signal peptide" evidence="7">
    <location>
        <begin position="1"/>
        <end position="17"/>
    </location>
</feature>
<proteinExistence type="inferred from homology"/>
<dbReference type="AlphaFoldDB" id="A0A921U7B9"/>
<comment type="similarity">
    <text evidence="1">Belongs to the peptidase A1 family.</text>
</comment>
<evidence type="ECO:0000259" key="8">
    <source>
        <dbReference type="PROSITE" id="PS51767"/>
    </source>
</evidence>
<keyword evidence="3" id="KW-0064">Aspartyl protease</keyword>
<dbReference type="SUPFAM" id="SSF50630">
    <property type="entry name" value="Acid proteases"/>
    <property type="match status" value="1"/>
</dbReference>
<dbReference type="Pfam" id="PF14543">
    <property type="entry name" value="TAXi_N"/>
    <property type="match status" value="1"/>
</dbReference>
<dbReference type="FunFam" id="2.40.70.10:FF:000033">
    <property type="entry name" value="Aspartyl protease family protein"/>
    <property type="match status" value="1"/>
</dbReference>
<dbReference type="PROSITE" id="PS51767">
    <property type="entry name" value="PEPTIDASE_A1"/>
    <property type="match status" value="1"/>
</dbReference>
<dbReference type="InterPro" id="IPR033121">
    <property type="entry name" value="PEPTIDASE_A1"/>
</dbReference>
<dbReference type="PRINTS" id="PR00792">
    <property type="entry name" value="PEPSIN"/>
</dbReference>